<evidence type="ECO:0000313" key="1">
    <source>
        <dbReference type="EMBL" id="CAL1279179.1"/>
    </source>
</evidence>
<name>A0AAV2A715_9ARAC</name>
<dbReference type="Proteomes" id="UP001497382">
    <property type="component" value="Unassembled WGS sequence"/>
</dbReference>
<evidence type="ECO:0000313" key="2">
    <source>
        <dbReference type="Proteomes" id="UP001497382"/>
    </source>
</evidence>
<dbReference type="EMBL" id="CAXIEN010000119">
    <property type="protein sequence ID" value="CAL1279179.1"/>
    <property type="molecule type" value="Genomic_DNA"/>
</dbReference>
<keyword evidence="2" id="KW-1185">Reference proteome</keyword>
<organism evidence="1 2">
    <name type="scientific">Larinioides sclopetarius</name>
    <dbReference type="NCBI Taxonomy" id="280406"/>
    <lineage>
        <taxon>Eukaryota</taxon>
        <taxon>Metazoa</taxon>
        <taxon>Ecdysozoa</taxon>
        <taxon>Arthropoda</taxon>
        <taxon>Chelicerata</taxon>
        <taxon>Arachnida</taxon>
        <taxon>Araneae</taxon>
        <taxon>Araneomorphae</taxon>
        <taxon>Entelegynae</taxon>
        <taxon>Araneoidea</taxon>
        <taxon>Araneidae</taxon>
        <taxon>Larinioides</taxon>
    </lineage>
</organism>
<feature type="non-terminal residue" evidence="1">
    <location>
        <position position="1"/>
    </location>
</feature>
<comment type="caution">
    <text evidence="1">The sequence shown here is derived from an EMBL/GenBank/DDBJ whole genome shotgun (WGS) entry which is preliminary data.</text>
</comment>
<dbReference type="AlphaFoldDB" id="A0AAV2A715"/>
<sequence>FKEFKFFHIGKHIPKTGRYGITLYCSQEKRTVRVACCSCLMDCICEVLFVLRHQFSHVLLVLN</sequence>
<protein>
    <submittedName>
        <fullName evidence="1">Uncharacterized protein</fullName>
    </submittedName>
</protein>
<gene>
    <name evidence="1" type="ORF">LARSCL_LOCUS10200</name>
</gene>
<reference evidence="1 2" key="1">
    <citation type="submission" date="2024-04" db="EMBL/GenBank/DDBJ databases">
        <authorList>
            <person name="Rising A."/>
            <person name="Reimegard J."/>
            <person name="Sonavane S."/>
            <person name="Akerstrom W."/>
            <person name="Nylinder S."/>
            <person name="Hedman E."/>
            <person name="Kallberg Y."/>
        </authorList>
    </citation>
    <scope>NUCLEOTIDE SEQUENCE [LARGE SCALE GENOMIC DNA]</scope>
</reference>
<proteinExistence type="predicted"/>
<accession>A0AAV2A715</accession>